<dbReference type="InterPro" id="IPR011993">
    <property type="entry name" value="PH-like_dom_sf"/>
</dbReference>
<dbReference type="Proteomes" id="UP000636479">
    <property type="component" value="Unassembled WGS sequence"/>
</dbReference>
<dbReference type="InterPro" id="IPR057379">
    <property type="entry name" value="PH_SPO71"/>
</dbReference>
<dbReference type="InterPro" id="IPR001849">
    <property type="entry name" value="PH_domain"/>
</dbReference>
<gene>
    <name evidence="3" type="ORF">MIND_00867900</name>
</gene>
<dbReference type="GeneID" id="59347854"/>
<keyword evidence="4" id="KW-1185">Reference proteome</keyword>
<comment type="caution">
    <text evidence="3">The sequence shown here is derived from an EMBL/GenBank/DDBJ whole genome shotgun (WGS) entry which is preliminary data.</text>
</comment>
<dbReference type="InterPro" id="IPR039486">
    <property type="entry name" value="Mug56/Spo71_PH"/>
</dbReference>
<reference evidence="3" key="1">
    <citation type="submission" date="2020-05" db="EMBL/GenBank/DDBJ databases">
        <title>Mycena genomes resolve the evolution of fungal bioluminescence.</title>
        <authorList>
            <person name="Tsai I.J."/>
        </authorList>
    </citation>
    <scope>NUCLEOTIDE SEQUENCE</scope>
    <source>
        <strain evidence="3">171206Taipei</strain>
    </source>
</reference>
<dbReference type="EMBL" id="JACAZF010000007">
    <property type="protein sequence ID" value="KAF7299192.1"/>
    <property type="molecule type" value="Genomic_DNA"/>
</dbReference>
<organism evidence="3 4">
    <name type="scientific">Mycena indigotica</name>
    <dbReference type="NCBI Taxonomy" id="2126181"/>
    <lineage>
        <taxon>Eukaryota</taxon>
        <taxon>Fungi</taxon>
        <taxon>Dikarya</taxon>
        <taxon>Basidiomycota</taxon>
        <taxon>Agaricomycotina</taxon>
        <taxon>Agaricomycetes</taxon>
        <taxon>Agaricomycetidae</taxon>
        <taxon>Agaricales</taxon>
        <taxon>Marasmiineae</taxon>
        <taxon>Mycenaceae</taxon>
        <taxon>Mycena</taxon>
    </lineage>
</organism>
<feature type="region of interest" description="Disordered" evidence="1">
    <location>
        <begin position="193"/>
        <end position="284"/>
    </location>
</feature>
<dbReference type="Pfam" id="PF23207">
    <property type="entry name" value="PH_SPO71"/>
    <property type="match status" value="1"/>
</dbReference>
<dbReference type="PANTHER" id="PTHR28076:SF1">
    <property type="entry name" value="PROSPORE MEMBRANE ADAPTER PROTEIN SPO71"/>
    <property type="match status" value="1"/>
</dbReference>
<dbReference type="InterPro" id="IPR040345">
    <property type="entry name" value="Mug56/Spo71"/>
</dbReference>
<dbReference type="GO" id="GO:1902657">
    <property type="term" value="P:protein localization to prospore membrane"/>
    <property type="evidence" value="ECO:0007669"/>
    <property type="project" value="InterPro"/>
</dbReference>
<dbReference type="PANTHER" id="PTHR28076">
    <property type="entry name" value="SPORULATION-SPECIFIC PROTEIN 71"/>
    <property type="match status" value="1"/>
</dbReference>
<accession>A0A8H6VZ74</accession>
<protein>
    <recommendedName>
        <fullName evidence="2">PH domain-containing protein</fullName>
    </recommendedName>
</protein>
<dbReference type="Gene3D" id="2.30.29.30">
    <property type="entry name" value="Pleckstrin-homology domain (PH domain)/Phosphotyrosine-binding domain (PTB)"/>
    <property type="match status" value="1"/>
</dbReference>
<feature type="compositionally biased region" description="Polar residues" evidence="1">
    <location>
        <begin position="193"/>
        <end position="208"/>
    </location>
</feature>
<evidence type="ECO:0000259" key="2">
    <source>
        <dbReference type="SMART" id="SM00233"/>
    </source>
</evidence>
<evidence type="ECO:0000313" key="4">
    <source>
        <dbReference type="Proteomes" id="UP000636479"/>
    </source>
</evidence>
<name>A0A8H6VZ74_9AGAR</name>
<dbReference type="AlphaFoldDB" id="A0A8H6VZ74"/>
<dbReference type="RefSeq" id="XP_037218580.1">
    <property type="nucleotide sequence ID" value="XM_037365338.1"/>
</dbReference>
<feature type="domain" description="PH" evidence="2">
    <location>
        <begin position="606"/>
        <end position="782"/>
    </location>
</feature>
<dbReference type="Pfam" id="PF15404">
    <property type="entry name" value="PH_4"/>
    <property type="match status" value="1"/>
</dbReference>
<evidence type="ECO:0000256" key="1">
    <source>
        <dbReference type="SAM" id="MobiDB-lite"/>
    </source>
</evidence>
<feature type="domain" description="PH" evidence="2">
    <location>
        <begin position="847"/>
        <end position="990"/>
    </location>
</feature>
<dbReference type="OrthoDB" id="5579281at2759"/>
<dbReference type="SMART" id="SM00233">
    <property type="entry name" value="PH"/>
    <property type="match status" value="2"/>
</dbReference>
<proteinExistence type="predicted"/>
<sequence length="1009" mass="114194">MIPTIVEPPATLTRFPSATTQHSVSRSFNLEHGHPLQKRMFVGPILEKQLEAVTGQSKGKKRLLARLGSVDDGDATISEFVKDHAFAFFLQEGGQEEDWENNEEGIREEMLRRWRESEWGLLRRRKEKTDWKQPKWIGGSFEVGNILGVNVLHDQAESIRTSNRSTRFGASSSHLPFSLDEHATSITHAPSSFVTAPQQGAPSSSNLHVPSLLPNGGDEELRRTQSDFATPPRPSLQPSSPVVKSDSEIPVVAKRTVHYAQLPDRDASSSGTPASPSEVLERNPAEIPDTSAAATIESPSPAPLAHWEDFTIRDRMLVRVGYTKSESLGPAFDEEASRTTRGVRYEEWAEFIVQWHNNIIHFYEPHNIPGTKWFSGTKYRLAYIVPLKSSNVKLSLYSFTDLTFSLTCPPATFRSRNKKTRSRALFRRVKEGTNIFICKVKSRSRAADWMWSSTLNMCVVSKPSHRRRLGGVLPPTIDVRNPALDLHVKIETPEPRLPGQDAPEMFSLTNIMRLCMRELRRVKDWEELIERQLALGKTLMLAWRAGTQLDWVCDEFDVRGDPRSSAVLYGLSMQQSRPFPQLELRLAQHVPQFTSLKNGTRISEPPSIEGYLERIRPNTQTKVLVYLVSHEGCLFSVPSNNANPPSPLGIDPGVQNAESLRSSEVKRGTQQIMDATGVVDVRSIIAVRRAFQPVLPSTHDVKPHNEEEGFVALGTPVERSLSDDEDEGGEEVLRSAADKPNLKMRRSFELLLKNGHVIRFEAHSRKVAIEWVERLRALMAYWKQRHRMDAAEEMDLAQAYRPRLTPRRHIMHNDSQLPPEAPIDITAPLPTLSNLYTLCSLEACKPVARSGRLFMREGFYGQYKYVHLFLLPGHLVQFHIESQSSLHLAMHKQINLADAYVCSGFLAALSLPNGQYNANSPPLPRRYQDGLETDDSDEATLFMIWYHPHKSEVPRPPPLAAKRKAVMFRCRNRLERDTWCWALGCEIEKLAKSRREREEDARNIGGEFS</sequence>
<evidence type="ECO:0000313" key="3">
    <source>
        <dbReference type="EMBL" id="KAF7299192.1"/>
    </source>
</evidence>